<gene>
    <name evidence="1" type="primary">ga20632</name>
    <name evidence="1" type="ORF">PR202_ga20632</name>
</gene>
<dbReference type="InterPro" id="IPR036291">
    <property type="entry name" value="NAD(P)-bd_dom_sf"/>
</dbReference>
<protein>
    <submittedName>
        <fullName evidence="1">Uncharacterized protein</fullName>
    </submittedName>
</protein>
<reference evidence="1" key="1">
    <citation type="journal article" date="2018" name="DNA Res.">
        <title>Multiple hybrid de novo genome assembly of finger millet, an orphan allotetraploid crop.</title>
        <authorList>
            <person name="Hatakeyama M."/>
            <person name="Aluri S."/>
            <person name="Balachadran M.T."/>
            <person name="Sivarajan S.R."/>
            <person name="Patrignani A."/>
            <person name="Gruter S."/>
            <person name="Poveda L."/>
            <person name="Shimizu-Inatsugi R."/>
            <person name="Baeten J."/>
            <person name="Francoijs K.J."/>
            <person name="Nataraja K.N."/>
            <person name="Reddy Y.A.N."/>
            <person name="Phadnis S."/>
            <person name="Ravikumar R.L."/>
            <person name="Schlapbach R."/>
            <person name="Sreeman S.M."/>
            <person name="Shimizu K.K."/>
        </authorList>
    </citation>
    <scope>NUCLEOTIDE SEQUENCE</scope>
</reference>
<evidence type="ECO:0000313" key="1">
    <source>
        <dbReference type="EMBL" id="GJN03215.1"/>
    </source>
</evidence>
<dbReference type="PANTHER" id="PTHR44013:SF1">
    <property type="entry name" value="ZINC-TYPE ALCOHOL DEHYDROGENASE-LIKE PROTEIN C16A3.02C"/>
    <property type="match status" value="1"/>
</dbReference>
<dbReference type="InterPro" id="IPR052733">
    <property type="entry name" value="Chloroplast_QOR"/>
</dbReference>
<name>A0AAV5CYA2_ELECO</name>
<evidence type="ECO:0000313" key="2">
    <source>
        <dbReference type="Proteomes" id="UP001054889"/>
    </source>
</evidence>
<comment type="caution">
    <text evidence="1">The sequence shown here is derived from an EMBL/GenBank/DDBJ whole genome shotgun (WGS) entry which is preliminary data.</text>
</comment>
<dbReference type="PANTHER" id="PTHR44013">
    <property type="entry name" value="ZINC-TYPE ALCOHOL DEHYDROGENASE-LIKE PROTEIN C16A3.02C"/>
    <property type="match status" value="1"/>
</dbReference>
<reference evidence="1" key="2">
    <citation type="submission" date="2021-12" db="EMBL/GenBank/DDBJ databases">
        <title>Resequencing data analysis of finger millet.</title>
        <authorList>
            <person name="Hatakeyama M."/>
            <person name="Aluri S."/>
            <person name="Balachadran M.T."/>
            <person name="Sivarajan S.R."/>
            <person name="Poveda L."/>
            <person name="Shimizu-Inatsugi R."/>
            <person name="Schlapbach R."/>
            <person name="Sreeman S.M."/>
            <person name="Shimizu K.K."/>
        </authorList>
    </citation>
    <scope>NUCLEOTIDE SEQUENCE</scope>
</reference>
<sequence>MGHYAVQLGKAVGLHVTATYGALNTELVRGPGADEVLDYKMPEGAGLRSPSRKKQDGVVHCAVGIGWSTFKPMLSGAGKVVDITANVSTVLMSVVHWVTFTRKMLVPLLL</sequence>
<dbReference type="SUPFAM" id="SSF51735">
    <property type="entry name" value="NAD(P)-binding Rossmann-fold domains"/>
    <property type="match status" value="1"/>
</dbReference>
<accession>A0AAV5CYA2</accession>
<dbReference type="Gene3D" id="3.40.50.720">
    <property type="entry name" value="NAD(P)-binding Rossmann-like Domain"/>
    <property type="match status" value="1"/>
</dbReference>
<dbReference type="EMBL" id="BQKI01000009">
    <property type="protein sequence ID" value="GJN03215.1"/>
    <property type="molecule type" value="Genomic_DNA"/>
</dbReference>
<dbReference type="Proteomes" id="UP001054889">
    <property type="component" value="Unassembled WGS sequence"/>
</dbReference>
<dbReference type="AlphaFoldDB" id="A0AAV5CYA2"/>
<keyword evidence="2" id="KW-1185">Reference proteome</keyword>
<proteinExistence type="predicted"/>
<organism evidence="1 2">
    <name type="scientific">Eleusine coracana subsp. coracana</name>
    <dbReference type="NCBI Taxonomy" id="191504"/>
    <lineage>
        <taxon>Eukaryota</taxon>
        <taxon>Viridiplantae</taxon>
        <taxon>Streptophyta</taxon>
        <taxon>Embryophyta</taxon>
        <taxon>Tracheophyta</taxon>
        <taxon>Spermatophyta</taxon>
        <taxon>Magnoliopsida</taxon>
        <taxon>Liliopsida</taxon>
        <taxon>Poales</taxon>
        <taxon>Poaceae</taxon>
        <taxon>PACMAD clade</taxon>
        <taxon>Chloridoideae</taxon>
        <taxon>Cynodonteae</taxon>
        <taxon>Eleusininae</taxon>
        <taxon>Eleusine</taxon>
    </lineage>
</organism>